<evidence type="ECO:0000256" key="3">
    <source>
        <dbReference type="ARBA" id="ARBA00023015"/>
    </source>
</evidence>
<dbReference type="PANTHER" id="PTHR43133:SF65">
    <property type="entry name" value="ECF RNA POLYMERASE SIGMA FACTOR SIGG"/>
    <property type="match status" value="1"/>
</dbReference>
<dbReference type="GO" id="GO:0003677">
    <property type="term" value="F:DNA binding"/>
    <property type="evidence" value="ECO:0007669"/>
    <property type="project" value="UniProtKB-KW"/>
</dbReference>
<evidence type="ECO:0000256" key="4">
    <source>
        <dbReference type="ARBA" id="ARBA00023082"/>
    </source>
</evidence>
<evidence type="ECO:0000256" key="6">
    <source>
        <dbReference type="ARBA" id="ARBA00023163"/>
    </source>
</evidence>
<evidence type="ECO:0000256" key="5">
    <source>
        <dbReference type="ARBA" id="ARBA00023125"/>
    </source>
</evidence>
<feature type="domain" description="RNA polymerase sigma factor 70 region 4 type 2" evidence="9">
    <location>
        <begin position="168"/>
        <end position="219"/>
    </location>
</feature>
<reference evidence="11 12" key="1">
    <citation type="submission" date="2017-05" db="EMBL/GenBank/DDBJ databases">
        <title>Biotechnological potential of actinobacteria isolated from South African environments.</title>
        <authorList>
            <person name="Le Roes-Hill M."/>
            <person name="Prins A."/>
            <person name="Durrell K.A."/>
        </authorList>
    </citation>
    <scope>NUCLEOTIDE SEQUENCE [LARGE SCALE GENOMIC DNA]</scope>
    <source>
        <strain evidence="11">M26</strain>
    </source>
</reference>
<proteinExistence type="inferred from homology"/>
<dbReference type="InterPro" id="IPR039425">
    <property type="entry name" value="RNA_pol_sigma-70-like"/>
</dbReference>
<dbReference type="AlphaFoldDB" id="A0A243R126"/>
<evidence type="ECO:0000313" key="12">
    <source>
        <dbReference type="Proteomes" id="UP000194761"/>
    </source>
</evidence>
<evidence type="ECO:0000256" key="2">
    <source>
        <dbReference type="ARBA" id="ARBA00011344"/>
    </source>
</evidence>
<dbReference type="InterPro" id="IPR014284">
    <property type="entry name" value="RNA_pol_sigma-70_dom"/>
</dbReference>
<dbReference type="PROSITE" id="PS01063">
    <property type="entry name" value="SIGMA70_ECF"/>
    <property type="match status" value="1"/>
</dbReference>
<dbReference type="InterPro" id="IPR000838">
    <property type="entry name" value="RNA_pol_sigma70_ECF_CS"/>
</dbReference>
<evidence type="ECO:0000313" key="11">
    <source>
        <dbReference type="EMBL" id="OUC88130.1"/>
    </source>
</evidence>
<dbReference type="InterPro" id="IPR032710">
    <property type="entry name" value="NTF2-like_dom_sf"/>
</dbReference>
<evidence type="ECO:0000256" key="7">
    <source>
        <dbReference type="RuleBase" id="RU000716"/>
    </source>
</evidence>
<dbReference type="InterPro" id="IPR037401">
    <property type="entry name" value="SnoaL-like"/>
</dbReference>
<evidence type="ECO:0000256" key="1">
    <source>
        <dbReference type="ARBA" id="ARBA00010641"/>
    </source>
</evidence>
<dbReference type="NCBIfam" id="TIGR02937">
    <property type="entry name" value="sigma70-ECF"/>
    <property type="match status" value="1"/>
</dbReference>
<dbReference type="GO" id="GO:0006950">
    <property type="term" value="P:response to stress"/>
    <property type="evidence" value="ECO:0007669"/>
    <property type="project" value="UniProtKB-ARBA"/>
</dbReference>
<accession>A0A243R126</accession>
<dbReference type="GO" id="GO:0006352">
    <property type="term" value="P:DNA-templated transcription initiation"/>
    <property type="evidence" value="ECO:0007669"/>
    <property type="project" value="InterPro"/>
</dbReference>
<feature type="domain" description="RNA polymerase sigma-70 region 2" evidence="8">
    <location>
        <begin position="51"/>
        <end position="112"/>
    </location>
</feature>
<dbReference type="Gene3D" id="1.10.1740.10">
    <property type="match status" value="1"/>
</dbReference>
<evidence type="ECO:0000259" key="9">
    <source>
        <dbReference type="Pfam" id="PF08281"/>
    </source>
</evidence>
<dbReference type="InterPro" id="IPR013324">
    <property type="entry name" value="RNA_pol_sigma_r3/r4-like"/>
</dbReference>
<dbReference type="CDD" id="cd06171">
    <property type="entry name" value="Sigma70_r4"/>
    <property type="match status" value="1"/>
</dbReference>
<protein>
    <recommendedName>
        <fullName evidence="7">RNA polymerase sigma factor</fullName>
    </recommendedName>
</protein>
<evidence type="ECO:0000259" key="10">
    <source>
        <dbReference type="Pfam" id="PF12680"/>
    </source>
</evidence>
<dbReference type="Pfam" id="PF04542">
    <property type="entry name" value="Sigma70_r2"/>
    <property type="match status" value="1"/>
</dbReference>
<dbReference type="Proteomes" id="UP000194761">
    <property type="component" value="Unassembled WGS sequence"/>
</dbReference>
<keyword evidence="6 7" id="KW-0804">Transcription</keyword>
<comment type="similarity">
    <text evidence="1 7">Belongs to the sigma-70 factor family. ECF subfamily.</text>
</comment>
<organism evidence="11 12">
    <name type="scientific">Streptosporangium minutum</name>
    <dbReference type="NCBI Taxonomy" id="569862"/>
    <lineage>
        <taxon>Bacteria</taxon>
        <taxon>Bacillati</taxon>
        <taxon>Actinomycetota</taxon>
        <taxon>Actinomycetes</taxon>
        <taxon>Streptosporangiales</taxon>
        <taxon>Streptosporangiaceae</taxon>
        <taxon>Streptosporangium</taxon>
    </lineage>
</organism>
<dbReference type="InterPro" id="IPR014305">
    <property type="entry name" value="RNA_pol_sigma-G_actinobac"/>
</dbReference>
<dbReference type="NCBIfam" id="NF006089">
    <property type="entry name" value="PRK08241.1"/>
    <property type="match status" value="1"/>
</dbReference>
<dbReference type="InterPro" id="IPR013249">
    <property type="entry name" value="RNA_pol_sigma70_r4_t2"/>
</dbReference>
<sequence>MVVHGWQRRWEVAVAEDRAGDRPAEDAAVVDAAVAGDEGAFGALVEPLRWELRVHCYRMLGSYDDAEDVVQETFLRAWRRRETYEGRSTFRAWLYKIATNACLDVIGRNRRRVAPYQVPPLVDPGAPTQPPADVPWLQPVPDLLLEPAADSAEGPASAAVARETIELAFLVAIQHLPPRQRAVLITRDVLGWPATETAALLETSVASVKSALQRARATLKEHLPRRREDWAPSAEPSADERALLRRYVQAHQRADLGALAGMLAEDVRMTMPPHPAWLVGREALLTLSGQVFKPGSPWYHGRWRGVVTGANLQPAVAHYVEHPMAEETRNLAGRFRAQVLDVLRIDDGRITAITSFEPRCFAAFGLPLVLP</sequence>
<feature type="domain" description="SnoaL-like" evidence="10">
    <location>
        <begin position="244"/>
        <end position="352"/>
    </location>
</feature>
<dbReference type="InterPro" id="IPR036388">
    <property type="entry name" value="WH-like_DNA-bd_sf"/>
</dbReference>
<dbReference type="Pfam" id="PF08281">
    <property type="entry name" value="Sigma70_r4_2"/>
    <property type="match status" value="1"/>
</dbReference>
<name>A0A243R126_9ACTN</name>
<dbReference type="NCBIfam" id="TIGR02960">
    <property type="entry name" value="SigX5"/>
    <property type="match status" value="1"/>
</dbReference>
<dbReference type="Pfam" id="PF12680">
    <property type="entry name" value="SnoaL_2"/>
    <property type="match status" value="1"/>
</dbReference>
<dbReference type="InterPro" id="IPR013325">
    <property type="entry name" value="RNA_pol_sigma_r2"/>
</dbReference>
<dbReference type="Gene3D" id="1.10.10.10">
    <property type="entry name" value="Winged helix-like DNA-binding domain superfamily/Winged helix DNA-binding domain"/>
    <property type="match status" value="1"/>
</dbReference>
<dbReference type="SUPFAM" id="SSF88946">
    <property type="entry name" value="Sigma2 domain of RNA polymerase sigma factors"/>
    <property type="match status" value="1"/>
</dbReference>
<gene>
    <name evidence="11" type="ORF">CA984_37860</name>
</gene>
<dbReference type="InterPro" id="IPR007627">
    <property type="entry name" value="RNA_pol_sigma70_r2"/>
</dbReference>
<dbReference type="SUPFAM" id="SSF88659">
    <property type="entry name" value="Sigma3 and sigma4 domains of RNA polymerase sigma factors"/>
    <property type="match status" value="1"/>
</dbReference>
<comment type="subunit">
    <text evidence="2">Interacts transiently with the RNA polymerase catalytic core formed by RpoA, RpoB, RpoC and RpoZ (2 alpha, 1 beta, 1 beta' and 1 omega subunit) to form the RNA polymerase holoenzyme that can initiate transcription.</text>
</comment>
<keyword evidence="5 7" id="KW-0238">DNA-binding</keyword>
<keyword evidence="3 7" id="KW-0805">Transcription regulation</keyword>
<evidence type="ECO:0000259" key="8">
    <source>
        <dbReference type="Pfam" id="PF04542"/>
    </source>
</evidence>
<dbReference type="PANTHER" id="PTHR43133">
    <property type="entry name" value="RNA POLYMERASE ECF-TYPE SIGMA FACTO"/>
    <property type="match status" value="1"/>
</dbReference>
<keyword evidence="12" id="KW-1185">Reference proteome</keyword>
<keyword evidence="4 7" id="KW-0731">Sigma factor</keyword>
<comment type="caution">
    <text evidence="11">The sequence shown here is derived from an EMBL/GenBank/DDBJ whole genome shotgun (WGS) entry which is preliminary data.</text>
</comment>
<dbReference type="SUPFAM" id="SSF54427">
    <property type="entry name" value="NTF2-like"/>
    <property type="match status" value="1"/>
</dbReference>
<dbReference type="EMBL" id="NGFP01000283">
    <property type="protein sequence ID" value="OUC88130.1"/>
    <property type="molecule type" value="Genomic_DNA"/>
</dbReference>
<dbReference type="GO" id="GO:0016987">
    <property type="term" value="F:sigma factor activity"/>
    <property type="evidence" value="ECO:0007669"/>
    <property type="project" value="UniProtKB-KW"/>
</dbReference>
<dbReference type="Gene3D" id="3.10.450.50">
    <property type="match status" value="1"/>
</dbReference>